<comment type="cofactor">
    <cofactor evidence="1 8">
        <name>heme</name>
        <dbReference type="ChEBI" id="CHEBI:30413"/>
    </cofactor>
</comment>
<gene>
    <name evidence="11" type="ORF">EKO27_g1707</name>
</gene>
<dbReference type="InterPro" id="IPR050121">
    <property type="entry name" value="Cytochrome_P450_monoxygenase"/>
</dbReference>
<sequence>MVDITDLQAQGLSTHITLTSIALLAIPVYLVYGIILGLYRIYFHPLSKFPGPKLAAATFWYEFYYDLWPHKFQYMWKIQKLHEKYEFLDEIYTGGNRKRNRDTWYMHARTNGVQGWSLLQTINHDLHRQRRAALNPFFSKRSIQQLEPMIMEKIDRFSNRLSQLSRKGDVVNLSYATAALTMDVISSYSFGADIGNLKREDWGKDWLDAFRLVGQIRPVGRQFPWLLDITTAISPKYVAWFYPKISLVMRKLNWPIETIREIEEERKNNTSDKDSMATNTKTIFQDIFDSNLPDSEKALPRLNAEAAVILGAGTETTARTLSVTMFYLLENKKLLERLRDELQVILPSIESHVTVAELEALPYLSAVVSEGLRLAHGVSSRQPRVATDEILRYGEWVIPTGTPVMQSLYLHHMNADLFPDPFTFNPQRWLDDPKLKQQLLSFGRGSRICIGLNLAYAEIYLTLAHILRRFDMELYQTVKARDVETSHDCFIGTPHLDSPGIRVRITKDMTA</sequence>
<evidence type="ECO:0000256" key="7">
    <source>
        <dbReference type="ARBA" id="ARBA00023033"/>
    </source>
</evidence>
<dbReference type="PANTHER" id="PTHR24305">
    <property type="entry name" value="CYTOCHROME P450"/>
    <property type="match status" value="1"/>
</dbReference>
<dbReference type="PRINTS" id="PR00385">
    <property type="entry name" value="P450"/>
</dbReference>
<evidence type="ECO:0008006" key="13">
    <source>
        <dbReference type="Google" id="ProtNLM"/>
    </source>
</evidence>
<evidence type="ECO:0000256" key="3">
    <source>
        <dbReference type="ARBA" id="ARBA00022617"/>
    </source>
</evidence>
<dbReference type="InterPro" id="IPR002401">
    <property type="entry name" value="Cyt_P450_E_grp-I"/>
</dbReference>
<dbReference type="InterPro" id="IPR001128">
    <property type="entry name" value="Cyt_P450"/>
</dbReference>
<keyword evidence="10" id="KW-0472">Membrane</keyword>
<organism evidence="11 12">
    <name type="scientific">Xylaria grammica</name>
    <dbReference type="NCBI Taxonomy" id="363999"/>
    <lineage>
        <taxon>Eukaryota</taxon>
        <taxon>Fungi</taxon>
        <taxon>Dikarya</taxon>
        <taxon>Ascomycota</taxon>
        <taxon>Pezizomycotina</taxon>
        <taxon>Sordariomycetes</taxon>
        <taxon>Xylariomycetidae</taxon>
        <taxon>Xylariales</taxon>
        <taxon>Xylariaceae</taxon>
        <taxon>Xylaria</taxon>
    </lineage>
</organism>
<protein>
    <recommendedName>
        <fullName evidence="13">Trichodiene oxygenase</fullName>
    </recommendedName>
</protein>
<evidence type="ECO:0000256" key="9">
    <source>
        <dbReference type="RuleBase" id="RU000461"/>
    </source>
</evidence>
<dbReference type="PRINTS" id="PR00463">
    <property type="entry name" value="EP450I"/>
</dbReference>
<evidence type="ECO:0000256" key="5">
    <source>
        <dbReference type="ARBA" id="ARBA00023002"/>
    </source>
</evidence>
<comment type="caution">
    <text evidence="11">The sequence shown here is derived from an EMBL/GenBank/DDBJ whole genome shotgun (WGS) entry which is preliminary data.</text>
</comment>
<evidence type="ECO:0000256" key="2">
    <source>
        <dbReference type="ARBA" id="ARBA00010617"/>
    </source>
</evidence>
<evidence type="ECO:0000256" key="4">
    <source>
        <dbReference type="ARBA" id="ARBA00022723"/>
    </source>
</evidence>
<evidence type="ECO:0000256" key="8">
    <source>
        <dbReference type="PIRSR" id="PIRSR602401-1"/>
    </source>
</evidence>
<feature type="transmembrane region" description="Helical" evidence="10">
    <location>
        <begin position="20"/>
        <end position="43"/>
    </location>
</feature>
<keyword evidence="12" id="KW-1185">Reference proteome</keyword>
<keyword evidence="5 9" id="KW-0560">Oxidoreductase</keyword>
<keyword evidence="10" id="KW-1133">Transmembrane helix</keyword>
<dbReference type="InterPro" id="IPR036396">
    <property type="entry name" value="Cyt_P450_sf"/>
</dbReference>
<name>A0A439DG32_9PEZI</name>
<reference evidence="11 12" key="1">
    <citation type="submission" date="2018-12" db="EMBL/GenBank/DDBJ databases">
        <title>Draft genome sequence of Xylaria grammica IHI A82.</title>
        <authorList>
            <person name="Buettner E."/>
            <person name="Kellner H."/>
        </authorList>
    </citation>
    <scope>NUCLEOTIDE SEQUENCE [LARGE SCALE GENOMIC DNA]</scope>
    <source>
        <strain evidence="11 12">IHI A82</strain>
    </source>
</reference>
<dbReference type="InterPro" id="IPR017972">
    <property type="entry name" value="Cyt_P450_CS"/>
</dbReference>
<dbReference type="Proteomes" id="UP000286045">
    <property type="component" value="Unassembled WGS sequence"/>
</dbReference>
<evidence type="ECO:0000256" key="1">
    <source>
        <dbReference type="ARBA" id="ARBA00001971"/>
    </source>
</evidence>
<dbReference type="CDD" id="cd11062">
    <property type="entry name" value="CYP58-like"/>
    <property type="match status" value="1"/>
</dbReference>
<dbReference type="PROSITE" id="PS00086">
    <property type="entry name" value="CYTOCHROME_P450"/>
    <property type="match status" value="1"/>
</dbReference>
<evidence type="ECO:0000313" key="11">
    <source>
        <dbReference type="EMBL" id="RWA13377.1"/>
    </source>
</evidence>
<dbReference type="GO" id="GO:0004497">
    <property type="term" value="F:monooxygenase activity"/>
    <property type="evidence" value="ECO:0007669"/>
    <property type="project" value="UniProtKB-KW"/>
</dbReference>
<evidence type="ECO:0000313" key="12">
    <source>
        <dbReference type="Proteomes" id="UP000286045"/>
    </source>
</evidence>
<dbReference type="Pfam" id="PF00067">
    <property type="entry name" value="p450"/>
    <property type="match status" value="1"/>
</dbReference>
<keyword evidence="6 8" id="KW-0408">Iron</keyword>
<dbReference type="GO" id="GO:0005506">
    <property type="term" value="F:iron ion binding"/>
    <property type="evidence" value="ECO:0007669"/>
    <property type="project" value="InterPro"/>
</dbReference>
<proteinExistence type="inferred from homology"/>
<keyword evidence="10" id="KW-0812">Transmembrane</keyword>
<evidence type="ECO:0000256" key="10">
    <source>
        <dbReference type="SAM" id="Phobius"/>
    </source>
</evidence>
<dbReference type="GO" id="GO:0020037">
    <property type="term" value="F:heme binding"/>
    <property type="evidence" value="ECO:0007669"/>
    <property type="project" value="InterPro"/>
</dbReference>
<dbReference type="EMBL" id="RYZI01000028">
    <property type="protein sequence ID" value="RWA13377.1"/>
    <property type="molecule type" value="Genomic_DNA"/>
</dbReference>
<dbReference type="AlphaFoldDB" id="A0A439DG32"/>
<keyword evidence="7 9" id="KW-0503">Monooxygenase</keyword>
<evidence type="ECO:0000256" key="6">
    <source>
        <dbReference type="ARBA" id="ARBA00023004"/>
    </source>
</evidence>
<dbReference type="PANTHER" id="PTHR24305:SF157">
    <property type="entry name" value="N-ACETYLTRYPTOPHAN 6-HYDROXYLASE IVOC-RELATED"/>
    <property type="match status" value="1"/>
</dbReference>
<keyword evidence="3 8" id="KW-0349">Heme</keyword>
<dbReference type="STRING" id="363999.A0A439DG32"/>
<dbReference type="GO" id="GO:0016705">
    <property type="term" value="F:oxidoreductase activity, acting on paired donors, with incorporation or reduction of molecular oxygen"/>
    <property type="evidence" value="ECO:0007669"/>
    <property type="project" value="InterPro"/>
</dbReference>
<comment type="similarity">
    <text evidence="2 9">Belongs to the cytochrome P450 family.</text>
</comment>
<dbReference type="SUPFAM" id="SSF48264">
    <property type="entry name" value="Cytochrome P450"/>
    <property type="match status" value="1"/>
</dbReference>
<keyword evidence="4 8" id="KW-0479">Metal-binding</keyword>
<feature type="binding site" description="axial binding residue" evidence="8">
    <location>
        <position position="449"/>
    </location>
    <ligand>
        <name>heme</name>
        <dbReference type="ChEBI" id="CHEBI:30413"/>
    </ligand>
    <ligandPart>
        <name>Fe</name>
        <dbReference type="ChEBI" id="CHEBI:18248"/>
    </ligandPart>
</feature>
<accession>A0A439DG32</accession>
<dbReference type="Gene3D" id="1.10.630.10">
    <property type="entry name" value="Cytochrome P450"/>
    <property type="match status" value="1"/>
</dbReference>